<evidence type="ECO:0000313" key="13">
    <source>
        <dbReference type="EMBL" id="UTI66558.1"/>
    </source>
</evidence>
<sequence length="304" mass="32279">MAAPSSFGRDTGLQARMLTTMLLLGLVYAVLVGALFASGASGITIAIIGGGLFFFQVVASEKLALRAMGAREVSPQQAPELHAMIERLCIQADLPKPRVAIAENQMPNAFAMGISKKNAVVCATTGIMDLLSPAELEGVLAHELTHIANRDVAIVTFASFFASIASMIVQWGFYFTGGGDDDDDNLGVFGLIAISVVVWVVSFMLMRALSRYREFAADRGAAVITGRPSALSSALLKISGQMERIPAQDLRTAEMAAFFIFPPKVKAGLGNLFATHPPMDKRIAALERLEGQLQGTSGKTGAWA</sequence>
<feature type="binding site" evidence="11">
    <location>
        <position position="142"/>
    </location>
    <ligand>
        <name>Zn(2+)</name>
        <dbReference type="ChEBI" id="CHEBI:29105"/>
        <note>catalytic</note>
    </ligand>
</feature>
<evidence type="ECO:0000256" key="5">
    <source>
        <dbReference type="ARBA" id="ARBA00022723"/>
    </source>
</evidence>
<keyword evidence="9 11" id="KW-0482">Metalloprotease</keyword>
<keyword evidence="7 11" id="KW-0862">Zinc</keyword>
<feature type="transmembrane region" description="Helical" evidence="11">
    <location>
        <begin position="152"/>
        <end position="174"/>
    </location>
</feature>
<evidence type="ECO:0000256" key="11">
    <source>
        <dbReference type="HAMAP-Rule" id="MF_00188"/>
    </source>
</evidence>
<dbReference type="Gene3D" id="3.30.2010.10">
    <property type="entry name" value="Metalloproteases ('zincins'), catalytic domain"/>
    <property type="match status" value="1"/>
</dbReference>
<reference evidence="13 14" key="1">
    <citation type="submission" date="2022-06" db="EMBL/GenBank/DDBJ databases">
        <title>Paraconexibacter antarcticus.</title>
        <authorList>
            <person name="Kim C.S."/>
        </authorList>
    </citation>
    <scope>NUCLEOTIDE SEQUENCE [LARGE SCALE GENOMIC DNA]</scope>
    <source>
        <strain evidence="13 14">02-257</strain>
    </source>
</reference>
<keyword evidence="6 11" id="KW-0378">Hydrolase</keyword>
<evidence type="ECO:0000256" key="6">
    <source>
        <dbReference type="ARBA" id="ARBA00022801"/>
    </source>
</evidence>
<keyword evidence="4 11" id="KW-0812">Transmembrane</keyword>
<dbReference type="CDD" id="cd07327">
    <property type="entry name" value="M48B_HtpX_like"/>
    <property type="match status" value="1"/>
</dbReference>
<dbReference type="InterPro" id="IPR022919">
    <property type="entry name" value="Pept_M48_protease_HtpX"/>
</dbReference>
<dbReference type="EMBL" id="CP098502">
    <property type="protein sequence ID" value="UTI66558.1"/>
    <property type="molecule type" value="Genomic_DNA"/>
</dbReference>
<evidence type="ECO:0000256" key="7">
    <source>
        <dbReference type="ARBA" id="ARBA00022833"/>
    </source>
</evidence>
<evidence type="ECO:0000256" key="4">
    <source>
        <dbReference type="ARBA" id="ARBA00022692"/>
    </source>
</evidence>
<evidence type="ECO:0000256" key="3">
    <source>
        <dbReference type="ARBA" id="ARBA00022670"/>
    </source>
</evidence>
<keyword evidence="5 11" id="KW-0479">Metal-binding</keyword>
<keyword evidence="3 11" id="KW-0645">Protease</keyword>
<dbReference type="PANTHER" id="PTHR43221:SF2">
    <property type="entry name" value="PROTEASE HTPX HOMOLOG"/>
    <property type="match status" value="1"/>
</dbReference>
<proteinExistence type="inferred from homology"/>
<dbReference type="PANTHER" id="PTHR43221">
    <property type="entry name" value="PROTEASE HTPX"/>
    <property type="match status" value="1"/>
</dbReference>
<evidence type="ECO:0000256" key="8">
    <source>
        <dbReference type="ARBA" id="ARBA00022989"/>
    </source>
</evidence>
<dbReference type="Pfam" id="PF01435">
    <property type="entry name" value="Peptidase_M48"/>
    <property type="match status" value="1"/>
</dbReference>
<feature type="binding site" evidence="11">
    <location>
        <position position="214"/>
    </location>
    <ligand>
        <name>Zn(2+)</name>
        <dbReference type="ChEBI" id="CHEBI:29105"/>
        <note>catalytic</note>
    </ligand>
</feature>
<comment type="similarity">
    <text evidence="1 11">Belongs to the peptidase M48B family.</text>
</comment>
<dbReference type="Proteomes" id="UP001056035">
    <property type="component" value="Chromosome"/>
</dbReference>
<feature type="transmembrane region" description="Helical" evidence="11">
    <location>
        <begin position="186"/>
        <end position="206"/>
    </location>
</feature>
<keyword evidence="2 11" id="KW-1003">Cell membrane</keyword>
<feature type="domain" description="Peptidase M48" evidence="12">
    <location>
        <begin position="75"/>
        <end position="289"/>
    </location>
</feature>
<comment type="cofactor">
    <cofactor evidence="11">
        <name>Zn(2+)</name>
        <dbReference type="ChEBI" id="CHEBI:29105"/>
    </cofactor>
    <text evidence="11">Binds 1 zinc ion per subunit.</text>
</comment>
<dbReference type="NCBIfam" id="NF002669">
    <property type="entry name" value="PRK02391.1"/>
    <property type="match status" value="1"/>
</dbReference>
<organism evidence="13 14">
    <name type="scientific">Paraconexibacter antarcticus</name>
    <dbReference type="NCBI Taxonomy" id="2949664"/>
    <lineage>
        <taxon>Bacteria</taxon>
        <taxon>Bacillati</taxon>
        <taxon>Actinomycetota</taxon>
        <taxon>Thermoleophilia</taxon>
        <taxon>Solirubrobacterales</taxon>
        <taxon>Paraconexibacteraceae</taxon>
        <taxon>Paraconexibacter</taxon>
    </lineage>
</organism>
<evidence type="ECO:0000259" key="12">
    <source>
        <dbReference type="Pfam" id="PF01435"/>
    </source>
</evidence>
<keyword evidence="8 11" id="KW-1133">Transmembrane helix</keyword>
<name>A0ABY5DX01_9ACTN</name>
<evidence type="ECO:0000313" key="14">
    <source>
        <dbReference type="Proteomes" id="UP001056035"/>
    </source>
</evidence>
<dbReference type="GO" id="GO:0008237">
    <property type="term" value="F:metallopeptidase activity"/>
    <property type="evidence" value="ECO:0007669"/>
    <property type="project" value="UniProtKB-KW"/>
</dbReference>
<evidence type="ECO:0000256" key="9">
    <source>
        <dbReference type="ARBA" id="ARBA00023049"/>
    </source>
</evidence>
<dbReference type="HAMAP" id="MF_00188">
    <property type="entry name" value="Pept_M48_protease_HtpX"/>
    <property type="match status" value="1"/>
</dbReference>
<dbReference type="InterPro" id="IPR001915">
    <property type="entry name" value="Peptidase_M48"/>
</dbReference>
<keyword evidence="10 11" id="KW-0472">Membrane</keyword>
<accession>A0ABY5DX01</accession>
<evidence type="ECO:0000256" key="10">
    <source>
        <dbReference type="ARBA" id="ARBA00023136"/>
    </source>
</evidence>
<dbReference type="RefSeq" id="WP_254573227.1">
    <property type="nucleotide sequence ID" value="NZ_CP098502.1"/>
</dbReference>
<dbReference type="EC" id="3.4.24.-" evidence="11"/>
<feature type="active site" evidence="11">
    <location>
        <position position="143"/>
    </location>
</feature>
<gene>
    <name evidence="11 13" type="primary">htpX</name>
    <name evidence="13" type="ORF">NBH00_10190</name>
</gene>
<comment type="subcellular location">
    <subcellularLocation>
        <location evidence="11">Cell membrane</location>
        <topology evidence="11">Multi-pass membrane protein</topology>
    </subcellularLocation>
</comment>
<protein>
    <recommendedName>
        <fullName evidence="11">Protease HtpX homolog</fullName>
        <ecNumber evidence="11">3.4.24.-</ecNumber>
    </recommendedName>
</protein>
<feature type="transmembrane region" description="Helical" evidence="11">
    <location>
        <begin position="17"/>
        <end position="36"/>
    </location>
</feature>
<dbReference type="InterPro" id="IPR050083">
    <property type="entry name" value="HtpX_protease"/>
</dbReference>
<keyword evidence="14" id="KW-1185">Reference proteome</keyword>
<feature type="binding site" evidence="11">
    <location>
        <position position="146"/>
    </location>
    <ligand>
        <name>Zn(2+)</name>
        <dbReference type="ChEBI" id="CHEBI:29105"/>
        <note>catalytic</note>
    </ligand>
</feature>
<evidence type="ECO:0000256" key="1">
    <source>
        <dbReference type="ARBA" id="ARBA00009779"/>
    </source>
</evidence>
<evidence type="ECO:0000256" key="2">
    <source>
        <dbReference type="ARBA" id="ARBA00022475"/>
    </source>
</evidence>
<feature type="transmembrane region" description="Helical" evidence="11">
    <location>
        <begin position="42"/>
        <end position="59"/>
    </location>
</feature>